<sequence>MMFRHARPQDGTVEICANNKLDSAGIAIWRGGLNDGRYGFIILASDKNTVCAFAEGGRIDQITTLLQIIIVTIWRQYLIKQGMLLLQRLFVDG</sequence>
<reference evidence="1 2" key="1">
    <citation type="submission" date="2015-03" db="EMBL/GenBank/DDBJ databases">
        <authorList>
            <consortium name="Pathogen Informatics"/>
        </authorList>
    </citation>
    <scope>NUCLEOTIDE SEQUENCE [LARGE SCALE GENOMIC DNA]</scope>
    <source>
        <strain evidence="1 2">A1104</strain>
    </source>
</reference>
<proteinExistence type="predicted"/>
<evidence type="ECO:0000313" key="1">
    <source>
        <dbReference type="EMBL" id="CNT89131.1"/>
    </source>
</evidence>
<name>A0A655C063_SALET</name>
<gene>
    <name evidence="1" type="ORF">ERS008198_01342</name>
</gene>
<dbReference type="Proteomes" id="UP000041314">
    <property type="component" value="Unassembled WGS sequence"/>
</dbReference>
<dbReference type="EMBL" id="CQPA01000007">
    <property type="protein sequence ID" value="CNT89131.1"/>
    <property type="molecule type" value="Genomic_DNA"/>
</dbReference>
<accession>A0A655C063</accession>
<dbReference type="AlphaFoldDB" id="A0A655C063"/>
<organism evidence="1 2">
    <name type="scientific">Salmonella enterica subsp. enterica serovar Bovismorbificans</name>
    <dbReference type="NCBI Taxonomy" id="58097"/>
    <lineage>
        <taxon>Bacteria</taxon>
        <taxon>Pseudomonadati</taxon>
        <taxon>Pseudomonadota</taxon>
        <taxon>Gammaproteobacteria</taxon>
        <taxon>Enterobacterales</taxon>
        <taxon>Enterobacteriaceae</taxon>
        <taxon>Salmonella</taxon>
    </lineage>
</organism>
<evidence type="ECO:0000313" key="2">
    <source>
        <dbReference type="Proteomes" id="UP000041314"/>
    </source>
</evidence>
<protein>
    <submittedName>
        <fullName evidence="1">Uncharacterized protein</fullName>
    </submittedName>
</protein>